<dbReference type="EMBL" id="SNRY01002655">
    <property type="protein sequence ID" value="KAA6324081.1"/>
    <property type="molecule type" value="Genomic_DNA"/>
</dbReference>
<dbReference type="AlphaFoldDB" id="A0A5J4QQA9"/>
<proteinExistence type="predicted"/>
<comment type="caution">
    <text evidence="2">The sequence shown here is derived from an EMBL/GenBank/DDBJ whole genome shotgun (WGS) entry which is preliminary data.</text>
</comment>
<protein>
    <submittedName>
        <fullName evidence="2">Uncharacterized protein</fullName>
    </submittedName>
</protein>
<gene>
    <name evidence="1" type="ORF">EZS27_026545</name>
    <name evidence="2" type="ORF">EZS27_026550</name>
</gene>
<reference evidence="2" key="1">
    <citation type="submission" date="2019-03" db="EMBL/GenBank/DDBJ databases">
        <title>Single cell metagenomics reveals metabolic interactions within the superorganism composed of flagellate Streblomastix strix and complex community of Bacteroidetes bacteria on its surface.</title>
        <authorList>
            <person name="Treitli S.C."/>
            <person name="Kolisko M."/>
            <person name="Husnik F."/>
            <person name="Keeling P."/>
            <person name="Hampl V."/>
        </authorList>
    </citation>
    <scope>NUCLEOTIDE SEQUENCE</scope>
    <source>
        <strain evidence="2">STM</strain>
    </source>
</reference>
<feature type="non-terminal residue" evidence="2">
    <location>
        <position position="1"/>
    </location>
</feature>
<evidence type="ECO:0000313" key="2">
    <source>
        <dbReference type="EMBL" id="KAA6324086.1"/>
    </source>
</evidence>
<dbReference type="EMBL" id="SNRY01002655">
    <property type="protein sequence ID" value="KAA6324086.1"/>
    <property type="molecule type" value="Genomic_DNA"/>
</dbReference>
<name>A0A5J4QQA9_9ZZZZ</name>
<sequence>LSEIKKVKINQQWFDAEMTKKTAKLLHRLNILPIT</sequence>
<accession>A0A5J4QQA9</accession>
<evidence type="ECO:0000313" key="1">
    <source>
        <dbReference type="EMBL" id="KAA6324081.1"/>
    </source>
</evidence>
<organism evidence="2">
    <name type="scientific">termite gut metagenome</name>
    <dbReference type="NCBI Taxonomy" id="433724"/>
    <lineage>
        <taxon>unclassified sequences</taxon>
        <taxon>metagenomes</taxon>
        <taxon>organismal metagenomes</taxon>
    </lineage>
</organism>